<gene>
    <name evidence="3" type="ORF">OS493_028896</name>
</gene>
<dbReference type="InterPro" id="IPR023346">
    <property type="entry name" value="Lysozyme-like_dom_sf"/>
</dbReference>
<dbReference type="GO" id="GO:0031640">
    <property type="term" value="P:killing of cells of another organism"/>
    <property type="evidence" value="ECO:0007669"/>
    <property type="project" value="UniProtKB-KW"/>
</dbReference>
<comment type="caution">
    <text evidence="3">The sequence shown here is derived from an EMBL/GenBank/DDBJ whole genome shotgun (WGS) entry which is preliminary data.</text>
</comment>
<dbReference type="GO" id="GO:0042742">
    <property type="term" value="P:defense response to bacterium"/>
    <property type="evidence" value="ECO:0007669"/>
    <property type="project" value="UniProtKB-KW"/>
</dbReference>
<dbReference type="InterPro" id="IPR052619">
    <property type="entry name" value="Phage_lysozyme-like"/>
</dbReference>
<protein>
    <recommendedName>
        <fullName evidence="5">Lysozyme</fullName>
    </recommendedName>
</protein>
<name>A0A9X0CVU9_9CNID</name>
<dbReference type="Proteomes" id="UP001163046">
    <property type="component" value="Unassembled WGS sequence"/>
</dbReference>
<evidence type="ECO:0000313" key="3">
    <source>
        <dbReference type="EMBL" id="KAJ7377456.1"/>
    </source>
</evidence>
<accession>A0A9X0CVU9</accession>
<evidence type="ECO:0000256" key="1">
    <source>
        <dbReference type="ARBA" id="ARBA00022529"/>
    </source>
</evidence>
<keyword evidence="2" id="KW-0081">Bacteriolytic enzyme</keyword>
<proteinExistence type="predicted"/>
<dbReference type="EMBL" id="MU826378">
    <property type="protein sequence ID" value="KAJ7377456.1"/>
    <property type="molecule type" value="Genomic_DNA"/>
</dbReference>
<sequence>MENKDALAVFESIKADYNKFMNGPVTKRGDPCNCVPCLTKKQIKLLLDISLKTAIEDARRVVSSQPSTNVMVDMAFNLGRTKFLKFKTFAMLVTRQNWKAAGDDLTVSKLCQQVPRRCMENAKVVRQGCDCSQPYPQACDAQRPPVVAARHKRLAVKVR</sequence>
<dbReference type="GO" id="GO:0003796">
    <property type="term" value="F:lysozyme activity"/>
    <property type="evidence" value="ECO:0007669"/>
    <property type="project" value="InterPro"/>
</dbReference>
<dbReference type="OrthoDB" id="5945565at2759"/>
<dbReference type="Gene3D" id="1.10.530.40">
    <property type="match status" value="1"/>
</dbReference>
<evidence type="ECO:0000256" key="2">
    <source>
        <dbReference type="ARBA" id="ARBA00022638"/>
    </source>
</evidence>
<dbReference type="AlphaFoldDB" id="A0A9X0CVU9"/>
<dbReference type="InterPro" id="IPR023347">
    <property type="entry name" value="Lysozyme_dom_sf"/>
</dbReference>
<reference evidence="3" key="1">
    <citation type="submission" date="2023-01" db="EMBL/GenBank/DDBJ databases">
        <title>Genome assembly of the deep-sea coral Lophelia pertusa.</title>
        <authorList>
            <person name="Herrera S."/>
            <person name="Cordes E."/>
        </authorList>
    </citation>
    <scope>NUCLEOTIDE SEQUENCE</scope>
    <source>
        <strain evidence="3">USNM1676648</strain>
        <tissue evidence="3">Polyp</tissue>
    </source>
</reference>
<dbReference type="SUPFAM" id="SSF53955">
    <property type="entry name" value="Lysozyme-like"/>
    <property type="match status" value="1"/>
</dbReference>
<evidence type="ECO:0008006" key="5">
    <source>
        <dbReference type="Google" id="ProtNLM"/>
    </source>
</evidence>
<organism evidence="3 4">
    <name type="scientific">Desmophyllum pertusum</name>
    <dbReference type="NCBI Taxonomy" id="174260"/>
    <lineage>
        <taxon>Eukaryota</taxon>
        <taxon>Metazoa</taxon>
        <taxon>Cnidaria</taxon>
        <taxon>Anthozoa</taxon>
        <taxon>Hexacorallia</taxon>
        <taxon>Scleractinia</taxon>
        <taxon>Caryophylliina</taxon>
        <taxon>Caryophylliidae</taxon>
        <taxon>Desmophyllum</taxon>
    </lineage>
</organism>
<keyword evidence="4" id="KW-1185">Reference proteome</keyword>
<keyword evidence="1" id="KW-0929">Antimicrobial</keyword>
<evidence type="ECO:0000313" key="4">
    <source>
        <dbReference type="Proteomes" id="UP001163046"/>
    </source>
</evidence>
<dbReference type="PANTHER" id="PTHR37406">
    <property type="entry name" value="T4-TYPE LYSOZYME 1-RELATED"/>
    <property type="match status" value="1"/>
</dbReference>
<dbReference type="PANTHER" id="PTHR37406:SF1">
    <property type="entry name" value="T4-TYPE LYSOZYME 1-RELATED"/>
    <property type="match status" value="1"/>
</dbReference>